<name>A0ABM8HNA7_9BACT</name>
<keyword evidence="2" id="KW-1185">Reference proteome</keyword>
<reference evidence="1 2" key="1">
    <citation type="journal article" date="2016" name="C (Basel)">
        <title>Selective Growth of and Electricity Production by Marine Exoelectrogenic Bacteria in Self-Aggregated Hydrogel of Microbially Reduced Graphene Oxide.</title>
        <authorList>
            <person name="Yoshida N."/>
            <person name="Goto Y."/>
            <person name="Miyata Y."/>
        </authorList>
    </citation>
    <scope>NUCLEOTIDE SEQUENCE [LARGE SCALE GENOMIC DNA]</scope>
    <source>
        <strain evidence="1 2">NIT-T3</strain>
    </source>
</reference>
<reference evidence="1 2" key="2">
    <citation type="journal article" date="2021" name="Int. J. Syst. Evol. Microbiol.">
        <title>Isolation and Polyphasic Characterization of Desulfuromonas versatilis sp. Nov., an Electrogenic Bacteria Capable of Versatile Metabolism Isolated from a Graphene Oxide-Reducing Enrichment Culture.</title>
        <authorList>
            <person name="Xie L."/>
            <person name="Yoshida N."/>
            <person name="Ishii S."/>
            <person name="Meng L."/>
        </authorList>
    </citation>
    <scope>NUCLEOTIDE SEQUENCE [LARGE SCALE GENOMIC DNA]</scope>
    <source>
        <strain evidence="1 2">NIT-T3</strain>
    </source>
</reference>
<evidence type="ECO:0000313" key="1">
    <source>
        <dbReference type="EMBL" id="BCR04236.1"/>
    </source>
</evidence>
<protein>
    <submittedName>
        <fullName evidence="1">Uncharacterized protein</fullName>
    </submittedName>
</protein>
<dbReference type="RefSeq" id="WP_221251656.1">
    <property type="nucleotide sequence ID" value="NZ_AP024355.1"/>
</dbReference>
<accession>A0ABM8HNA7</accession>
<organism evidence="1 2">
    <name type="scientific">Desulfuromonas versatilis</name>
    <dbReference type="NCBI Taxonomy" id="2802975"/>
    <lineage>
        <taxon>Bacteria</taxon>
        <taxon>Pseudomonadati</taxon>
        <taxon>Thermodesulfobacteriota</taxon>
        <taxon>Desulfuromonadia</taxon>
        <taxon>Desulfuromonadales</taxon>
        <taxon>Desulfuromonadaceae</taxon>
        <taxon>Desulfuromonas</taxon>
    </lineage>
</organism>
<gene>
    <name evidence="1" type="ORF">DESUT3_13050</name>
</gene>
<proteinExistence type="predicted"/>
<dbReference type="Proteomes" id="UP001319827">
    <property type="component" value="Chromosome"/>
</dbReference>
<sequence>MFADENISLECPYCGEAIYQPLSWFQKAYSTCPVCQKGLAAGQFAARVKEIEQALDAHIEEMVGGARKTGCCGGKSSCC</sequence>
<dbReference type="EMBL" id="AP024355">
    <property type="protein sequence ID" value="BCR04236.1"/>
    <property type="molecule type" value="Genomic_DNA"/>
</dbReference>
<evidence type="ECO:0000313" key="2">
    <source>
        <dbReference type="Proteomes" id="UP001319827"/>
    </source>
</evidence>